<proteinExistence type="predicted"/>
<protein>
    <submittedName>
        <fullName evidence="1">Uncharacterized protein</fullName>
    </submittedName>
</protein>
<reference evidence="1" key="1">
    <citation type="submission" date="2020-05" db="EMBL/GenBank/DDBJ databases">
        <title>Large-scale comparative analyses of tick genomes elucidate their genetic diversity and vector capacities.</title>
        <authorList>
            <person name="Jia N."/>
            <person name="Wang J."/>
            <person name="Shi W."/>
            <person name="Du L."/>
            <person name="Sun Y."/>
            <person name="Zhan W."/>
            <person name="Jiang J."/>
            <person name="Wang Q."/>
            <person name="Zhang B."/>
            <person name="Ji P."/>
            <person name="Sakyi L.B."/>
            <person name="Cui X."/>
            <person name="Yuan T."/>
            <person name="Jiang B."/>
            <person name="Yang W."/>
            <person name="Lam T.T.-Y."/>
            <person name="Chang Q."/>
            <person name="Ding S."/>
            <person name="Wang X."/>
            <person name="Zhu J."/>
            <person name="Ruan X."/>
            <person name="Zhao L."/>
            <person name="Wei J."/>
            <person name="Que T."/>
            <person name="Du C."/>
            <person name="Cheng J."/>
            <person name="Dai P."/>
            <person name="Han X."/>
            <person name="Huang E."/>
            <person name="Gao Y."/>
            <person name="Liu J."/>
            <person name="Shao H."/>
            <person name="Ye R."/>
            <person name="Li L."/>
            <person name="Wei W."/>
            <person name="Wang X."/>
            <person name="Wang C."/>
            <person name="Yang T."/>
            <person name="Huo Q."/>
            <person name="Li W."/>
            <person name="Guo W."/>
            <person name="Chen H."/>
            <person name="Zhou L."/>
            <person name="Ni X."/>
            <person name="Tian J."/>
            <person name="Zhou Y."/>
            <person name="Sheng Y."/>
            <person name="Liu T."/>
            <person name="Pan Y."/>
            <person name="Xia L."/>
            <person name="Li J."/>
            <person name="Zhao F."/>
            <person name="Cao W."/>
        </authorList>
    </citation>
    <scope>NUCLEOTIDE SEQUENCE</scope>
    <source>
        <strain evidence="1">Dsil-2018</strain>
    </source>
</reference>
<dbReference type="EMBL" id="CM023480">
    <property type="protein sequence ID" value="KAH7970138.1"/>
    <property type="molecule type" value="Genomic_DNA"/>
</dbReference>
<evidence type="ECO:0000313" key="2">
    <source>
        <dbReference type="Proteomes" id="UP000821865"/>
    </source>
</evidence>
<organism evidence="1 2">
    <name type="scientific">Dermacentor silvarum</name>
    <name type="common">Tick</name>
    <dbReference type="NCBI Taxonomy" id="543639"/>
    <lineage>
        <taxon>Eukaryota</taxon>
        <taxon>Metazoa</taxon>
        <taxon>Ecdysozoa</taxon>
        <taxon>Arthropoda</taxon>
        <taxon>Chelicerata</taxon>
        <taxon>Arachnida</taxon>
        <taxon>Acari</taxon>
        <taxon>Parasitiformes</taxon>
        <taxon>Ixodida</taxon>
        <taxon>Ixodoidea</taxon>
        <taxon>Ixodidae</taxon>
        <taxon>Rhipicephalinae</taxon>
        <taxon>Dermacentor</taxon>
    </lineage>
</organism>
<keyword evidence="2" id="KW-1185">Reference proteome</keyword>
<dbReference type="Proteomes" id="UP000821865">
    <property type="component" value="Chromosome 11"/>
</dbReference>
<sequence>MYNSTVKAARKQGTITDFVENATQMPSSDRGFSVLGPPYTLIQQPSVRCCRVPEMGGPLRQLYIILWKDVYVKQMRRHVVWTLLELAFTAVSMYGIGKDGLEVRFGNPVLEEVFPREQPLQLWNLSVARILYTPDVPLLAEVIQKVREDLSITVAEPVASDDDLDDLVESGFDHGSVVGVAFENDLSDPNNLPDELRYRVRAPGPRFDVHVRYWKMLEVPGPLDLAATGEMRSLLPLQYSLERHLLHHIWVAKFGEPTASAQLQMQRFPYPAYYPENFNTTYSRLVFRFGVGFLLPFASVVAKITDEKCSGIRELLSISGTSELVYWGSHFLSSSFSALLLSSVCMLFLYVFGSDPVLGYSDPLLVLVVLINFNSLAILHAMFISVLLTSSRLSIIFSMMYWICSIAFPYLMLQNPLGRGYYLRSRASKIITSVSPGMGLHWAFMVIERFERFRGGVNWSNMREYDSTLDNVSLSELLVVNVCTCFLMVFLIWYTDNIIPWGPGIHKPPWFPFLRSYWLPQPARNVRIRQSADPTLFESDPQDVNPAIQVISLKKFYRNFLLQHINLKIYRHQITVLTGPAGSGKSTMIKMITGLVPPSSGVIIVDNYDVVLHTEEARERIAYCPADNVLFDELTVEEHLIFFAMLKGLSTSRIRLEINLLLTDIQMSAYLSYRPSTMSDGMKRLLCVAITLLVASKCKIMIFDEPTATMDPHSQREVWELLLKARRHCCILLTTQNLREADVLGDKVGIMNKGLLWCTGSPGFLRERFRAGYNIRIAKEPGCDTAAVESLLRRHIAHAVVKNDSNTEAEFAMGANPGNRRLTAMFKELDRERRNLKIGAMSVAMSSLDEVLDKVVHDPTFQSGIETGTPVHTENEPVYKATKEPDSRTCARQLAWLLKKRFYIWLRDWHPPVVRWVVPVCVLLLATHLQRLFSEDDFVSSDFYKDRLQYTIRALHVPSPLNFISTNRSRGDPVVRHLRKLFAEEDIRSVYIGSDHTSSRLLDYAEENPRIYNYRMLFGVVFMANRTPTLWYNGQCPHAAPLLVNLYHSALLRNITDHPAARFVLINHPYSNETGRHRGGADEKQDLQQVLQSKLFFAGIPLNADALVVEVLMGIFMPLALCFHAASFVVFPITEMCSEFKHLQLMTGVSGIVYWLSNFIFDTALAASCAFVFVPTICFSHRYLRRPEYIAVLSVLFLAHGLSMVPFCYVVSTHFKDSSFGFSIMVIFIFFTGLVGALETVIVHFTLTVAEARLLSLVPWVLDILFRSVPTFTLTRGIAQLQRLKRENDICEAGEEQLAIACRTIDLSHTISLKYCCNALPSRNSSSMNIVDGGRRTMVQPYELSCAAMIEVYVMLVEAVVLLAFVAFMDAPPYARLRRKVIAQFHRREDTVLSLEHDEGPRLATSPLDSDVTHESAMVEKLVSEPKPHEYALVVRKLTKSFGPCRGVNNVSFALKRRQCLGIIGVTGSGKTKLMQLLTATSKCSSGDAYIGSWSLLRTPAEYASNIGYCPEALGLPEHLTGREIIELICVLRGYRLDDTATMAKNLLQVMELSKVANVIAKNYTPSGWLSQPVPYFSSLHIVMRVPANKRKLSIARPLAGLPSVILLDEPSTGVDVAARAQIRRSLSIIREATDCAILLTSNRFVRPVYEAVDGMAATKALDPL</sequence>
<name>A0ACB8DHI6_DERSI</name>
<gene>
    <name evidence="1" type="ORF">HPB49_000075</name>
</gene>
<evidence type="ECO:0000313" key="1">
    <source>
        <dbReference type="EMBL" id="KAH7970138.1"/>
    </source>
</evidence>
<comment type="caution">
    <text evidence="1">The sequence shown here is derived from an EMBL/GenBank/DDBJ whole genome shotgun (WGS) entry which is preliminary data.</text>
</comment>
<accession>A0ACB8DHI6</accession>